<reference evidence="2" key="1">
    <citation type="submission" date="2025-08" db="UniProtKB">
        <authorList>
            <consortium name="Ensembl"/>
        </authorList>
    </citation>
    <scope>IDENTIFICATION</scope>
</reference>
<dbReference type="PANTHER" id="PTHR44086">
    <property type="entry name" value="THIOSULFATE SULFURTRANSFERASE RDL2, MITOCHONDRIAL-RELATED"/>
    <property type="match status" value="1"/>
</dbReference>
<dbReference type="SMART" id="SM00450">
    <property type="entry name" value="RHOD"/>
    <property type="match status" value="1"/>
</dbReference>
<keyword evidence="3" id="KW-1185">Reference proteome</keyword>
<feature type="domain" description="Rhodanese" evidence="1">
    <location>
        <begin position="18"/>
        <end position="113"/>
    </location>
</feature>
<dbReference type="InterPro" id="IPR001763">
    <property type="entry name" value="Rhodanese-like_dom"/>
</dbReference>
<dbReference type="Pfam" id="PF00581">
    <property type="entry name" value="Rhodanese"/>
    <property type="match status" value="1"/>
</dbReference>
<sequence>MASSDKEISYSNLKDLLAKGSGLLVDVRTKDEVDRGHIPGSIHIPVENVESDMSLEAAEFQSKFGVVKPSLDSSELVFHCQMGRRGALATEKARNLGFKKYETWNHECLNNHSFTEAVTIFPSLSSVPVIMQGATRNGQKKVASDNPVRTPGTL</sequence>
<reference evidence="2" key="2">
    <citation type="submission" date="2025-09" db="UniProtKB">
        <authorList>
            <consortium name="Ensembl"/>
        </authorList>
    </citation>
    <scope>IDENTIFICATION</scope>
</reference>
<dbReference type="Ensembl" id="ENSSANT00000051857.1">
    <property type="protein sequence ID" value="ENSSANP00000048782.1"/>
    <property type="gene ID" value="ENSSANG00000024503.1"/>
</dbReference>
<dbReference type="PANTHER" id="PTHR44086:SF3">
    <property type="entry name" value="THIOSULFATE SULFURTRANSFERASE_RHODANESE-LIKE DOMAIN-CONTAINING PROTEIN 1 ISOFORM X2"/>
    <property type="match status" value="1"/>
</dbReference>
<protein>
    <submittedName>
        <fullName evidence="2">Thiosulfate sulfurtransferase/rhodanese-like domain-containing protein 1</fullName>
    </submittedName>
</protein>
<proteinExistence type="predicted"/>
<dbReference type="Proteomes" id="UP000472260">
    <property type="component" value="Unassembled WGS sequence"/>
</dbReference>
<evidence type="ECO:0000313" key="3">
    <source>
        <dbReference type="Proteomes" id="UP000472260"/>
    </source>
</evidence>
<evidence type="ECO:0000259" key="1">
    <source>
        <dbReference type="PROSITE" id="PS50206"/>
    </source>
</evidence>
<dbReference type="AlphaFoldDB" id="A0A671NRV4"/>
<accession>A0A671NRV4</accession>
<evidence type="ECO:0000313" key="2">
    <source>
        <dbReference type="Ensembl" id="ENSSANP00000048782.1"/>
    </source>
</evidence>
<dbReference type="SUPFAM" id="SSF52821">
    <property type="entry name" value="Rhodanese/Cell cycle control phosphatase"/>
    <property type="match status" value="1"/>
</dbReference>
<dbReference type="InterPro" id="IPR036873">
    <property type="entry name" value="Rhodanese-like_dom_sf"/>
</dbReference>
<organism evidence="2 3">
    <name type="scientific">Sinocyclocheilus anshuiensis</name>
    <dbReference type="NCBI Taxonomy" id="1608454"/>
    <lineage>
        <taxon>Eukaryota</taxon>
        <taxon>Metazoa</taxon>
        <taxon>Chordata</taxon>
        <taxon>Craniata</taxon>
        <taxon>Vertebrata</taxon>
        <taxon>Euteleostomi</taxon>
        <taxon>Actinopterygii</taxon>
        <taxon>Neopterygii</taxon>
        <taxon>Teleostei</taxon>
        <taxon>Ostariophysi</taxon>
        <taxon>Cypriniformes</taxon>
        <taxon>Cyprinidae</taxon>
        <taxon>Cyprininae</taxon>
        <taxon>Sinocyclocheilus</taxon>
    </lineage>
</organism>
<dbReference type="PROSITE" id="PS50206">
    <property type="entry name" value="RHODANESE_3"/>
    <property type="match status" value="1"/>
</dbReference>
<dbReference type="Gene3D" id="3.40.250.10">
    <property type="entry name" value="Rhodanese-like domain"/>
    <property type="match status" value="1"/>
</dbReference>
<name>A0A671NRV4_9TELE</name>
<gene>
    <name evidence="2" type="primary">LOC107670174</name>
</gene>